<comment type="caution">
    <text evidence="1">The sequence shown here is derived from an EMBL/GenBank/DDBJ whole genome shotgun (WGS) entry which is preliminary data.</text>
</comment>
<organism evidence="1">
    <name type="scientific">marine sediment metagenome</name>
    <dbReference type="NCBI Taxonomy" id="412755"/>
    <lineage>
        <taxon>unclassified sequences</taxon>
        <taxon>metagenomes</taxon>
        <taxon>ecological metagenomes</taxon>
    </lineage>
</organism>
<evidence type="ECO:0000313" key="1">
    <source>
        <dbReference type="EMBL" id="KKM63811.1"/>
    </source>
</evidence>
<accession>A0A0F9JN22</accession>
<reference evidence="1" key="1">
    <citation type="journal article" date="2015" name="Nature">
        <title>Complex archaea that bridge the gap between prokaryotes and eukaryotes.</title>
        <authorList>
            <person name="Spang A."/>
            <person name="Saw J.H."/>
            <person name="Jorgensen S.L."/>
            <person name="Zaremba-Niedzwiedzka K."/>
            <person name="Martijn J."/>
            <person name="Lind A.E."/>
            <person name="van Eijk R."/>
            <person name="Schleper C."/>
            <person name="Guy L."/>
            <person name="Ettema T.J."/>
        </authorList>
    </citation>
    <scope>NUCLEOTIDE SEQUENCE</scope>
</reference>
<name>A0A0F9JN22_9ZZZZ</name>
<proteinExistence type="predicted"/>
<sequence>MPLIETTGRQSSSVTRESEGNDILLRGLRDGTLVMADFVGAMALEGRVFGVNAGTITGPINMGTQATGIDSTEPDLMVTVPADITIILLDVIIQMEAYGATGIFEAMVAIGSGGVLGSDSDLTPANLNTGSNRKSSCSAGAASSNDATYMTSNVTEIIRWGAAKAVTVGTADDTSKLPPANYEWQAKQAGYWPILKGAAGFAVYAPAATATGFIMARWLEVPSVWFN</sequence>
<gene>
    <name evidence="1" type="ORF">LCGC14_1507680</name>
</gene>
<dbReference type="AlphaFoldDB" id="A0A0F9JN22"/>
<protein>
    <submittedName>
        <fullName evidence="1">Uncharacterized protein</fullName>
    </submittedName>
</protein>
<dbReference type="EMBL" id="LAZR01011027">
    <property type="protein sequence ID" value="KKM63811.1"/>
    <property type="molecule type" value="Genomic_DNA"/>
</dbReference>